<evidence type="ECO:0000256" key="1">
    <source>
        <dbReference type="ARBA" id="ARBA00004496"/>
    </source>
</evidence>
<dbReference type="RefSeq" id="WP_077587772.1">
    <property type="nucleotide sequence ID" value="NZ_CP019640.1"/>
</dbReference>
<dbReference type="NCBIfam" id="NF001453">
    <property type="entry name" value="PRK00312.1"/>
    <property type="match status" value="1"/>
</dbReference>
<dbReference type="Gene3D" id="3.40.50.150">
    <property type="entry name" value="Vaccinia Virus protein VP39"/>
    <property type="match status" value="1"/>
</dbReference>
<evidence type="ECO:0000313" key="11">
    <source>
        <dbReference type="Proteomes" id="UP000188184"/>
    </source>
</evidence>
<sequence length="193" mass="21854">MTNRNEEIAAYFRNMDRSFFMDTDKELARFDEAIPIGHGQTISQPSLVLKMTQLLDIKPDAKVLEIGTGSGFQTALLAAFSKQVYTVERVEPLYERVQERLRAAGYDNIRFRLGDGTDGWEDHAPYDRIMVTAAASIVPPALIHQLDAGGKMLIPVGSRFMQELQLIEKDRQGNVQTTVYDLVRFVPLRGQYE</sequence>
<dbReference type="EMBL" id="CP019640">
    <property type="protein sequence ID" value="AQQ51899.1"/>
    <property type="molecule type" value="Genomic_DNA"/>
</dbReference>
<dbReference type="InterPro" id="IPR000682">
    <property type="entry name" value="PCMT"/>
</dbReference>
<proteinExistence type="inferred from homology"/>
<keyword evidence="11" id="KW-1185">Reference proteome</keyword>
<evidence type="ECO:0000256" key="3">
    <source>
        <dbReference type="ARBA" id="ARBA00011890"/>
    </source>
</evidence>
<evidence type="ECO:0000256" key="8">
    <source>
        <dbReference type="ARBA" id="ARBA00022691"/>
    </source>
</evidence>
<dbReference type="NCBIfam" id="TIGR00080">
    <property type="entry name" value="pimt"/>
    <property type="match status" value="1"/>
</dbReference>
<evidence type="ECO:0000256" key="4">
    <source>
        <dbReference type="ARBA" id="ARBA00013346"/>
    </source>
</evidence>
<dbReference type="GO" id="GO:0005737">
    <property type="term" value="C:cytoplasm"/>
    <property type="evidence" value="ECO:0007669"/>
    <property type="project" value="UniProtKB-SubCell"/>
</dbReference>
<dbReference type="KEGG" id="pmar:B0X71_01380"/>
<evidence type="ECO:0000256" key="9">
    <source>
        <dbReference type="NCBIfam" id="TIGR00080"/>
    </source>
</evidence>
<evidence type="ECO:0000256" key="5">
    <source>
        <dbReference type="ARBA" id="ARBA00022490"/>
    </source>
</evidence>
<dbReference type="AlphaFoldDB" id="A0A1Q2KUN4"/>
<dbReference type="Pfam" id="PF01135">
    <property type="entry name" value="PCMT"/>
    <property type="match status" value="1"/>
</dbReference>
<dbReference type="PROSITE" id="PS01279">
    <property type="entry name" value="PCMT"/>
    <property type="match status" value="1"/>
</dbReference>
<dbReference type="PANTHER" id="PTHR11579">
    <property type="entry name" value="PROTEIN-L-ISOASPARTATE O-METHYLTRANSFERASE"/>
    <property type="match status" value="1"/>
</dbReference>
<evidence type="ECO:0000256" key="7">
    <source>
        <dbReference type="ARBA" id="ARBA00022679"/>
    </source>
</evidence>
<protein>
    <recommendedName>
        <fullName evidence="4 9">Protein-L-isoaspartate O-methyltransferase</fullName>
        <ecNumber evidence="3 9">2.1.1.77</ecNumber>
    </recommendedName>
</protein>
<dbReference type="GO" id="GO:0004719">
    <property type="term" value="F:protein-L-isoaspartate (D-aspartate) O-methyltransferase activity"/>
    <property type="evidence" value="ECO:0007669"/>
    <property type="project" value="UniProtKB-UniRule"/>
</dbReference>
<name>A0A1Q2KUN4_9BACL</name>
<evidence type="ECO:0000256" key="6">
    <source>
        <dbReference type="ARBA" id="ARBA00022603"/>
    </source>
</evidence>
<dbReference type="PANTHER" id="PTHR11579:SF0">
    <property type="entry name" value="PROTEIN-L-ISOASPARTATE(D-ASPARTATE) O-METHYLTRANSFERASE"/>
    <property type="match status" value="1"/>
</dbReference>
<reference evidence="10 11" key="1">
    <citation type="submission" date="2017-02" db="EMBL/GenBank/DDBJ databases">
        <title>The complete genomic sequence of a novel cold adapted crude oil-degrading bacterium Planococcus qaidamina Y42.</title>
        <authorList>
            <person name="Yang R."/>
        </authorList>
    </citation>
    <scope>NUCLEOTIDE SEQUENCE [LARGE SCALE GENOMIC DNA]</scope>
    <source>
        <strain evidence="10 11">Y42</strain>
    </source>
</reference>
<dbReference type="FunFam" id="3.40.50.150:FF:000010">
    <property type="entry name" value="Protein-L-isoaspartate O-methyltransferase"/>
    <property type="match status" value="1"/>
</dbReference>
<keyword evidence="7 10" id="KW-0808">Transferase</keyword>
<gene>
    <name evidence="10" type="ORF">B0X71_01380</name>
</gene>
<dbReference type="GO" id="GO:0030091">
    <property type="term" value="P:protein repair"/>
    <property type="evidence" value="ECO:0007669"/>
    <property type="project" value="UniProtKB-UniRule"/>
</dbReference>
<dbReference type="GO" id="GO:0032259">
    <property type="term" value="P:methylation"/>
    <property type="evidence" value="ECO:0007669"/>
    <property type="project" value="UniProtKB-KW"/>
</dbReference>
<keyword evidence="6 10" id="KW-0489">Methyltransferase</keyword>
<dbReference type="InterPro" id="IPR029063">
    <property type="entry name" value="SAM-dependent_MTases_sf"/>
</dbReference>
<dbReference type="EC" id="2.1.1.77" evidence="3 9"/>
<keyword evidence="5" id="KW-0963">Cytoplasm</keyword>
<dbReference type="SUPFAM" id="SSF53335">
    <property type="entry name" value="S-adenosyl-L-methionine-dependent methyltransferases"/>
    <property type="match status" value="1"/>
</dbReference>
<dbReference type="Proteomes" id="UP000188184">
    <property type="component" value="Chromosome"/>
</dbReference>
<comment type="similarity">
    <text evidence="2">Belongs to the methyltransferase superfamily. L-isoaspartyl/D-aspartyl protein methyltransferase family.</text>
</comment>
<evidence type="ECO:0000256" key="2">
    <source>
        <dbReference type="ARBA" id="ARBA00005369"/>
    </source>
</evidence>
<organism evidence="10 11">
    <name type="scientific">Planococcus lenghuensis</name>
    <dbReference type="NCBI Taxonomy" id="2213202"/>
    <lineage>
        <taxon>Bacteria</taxon>
        <taxon>Bacillati</taxon>
        <taxon>Bacillota</taxon>
        <taxon>Bacilli</taxon>
        <taxon>Bacillales</taxon>
        <taxon>Caryophanaceae</taxon>
        <taxon>Planococcus</taxon>
    </lineage>
</organism>
<dbReference type="CDD" id="cd02440">
    <property type="entry name" value="AdoMet_MTases"/>
    <property type="match status" value="1"/>
</dbReference>
<comment type="subcellular location">
    <subcellularLocation>
        <location evidence="1">Cytoplasm</location>
    </subcellularLocation>
</comment>
<evidence type="ECO:0000313" key="10">
    <source>
        <dbReference type="EMBL" id="AQQ51899.1"/>
    </source>
</evidence>
<keyword evidence="8" id="KW-0949">S-adenosyl-L-methionine</keyword>
<dbReference type="OrthoDB" id="9772751at2"/>
<accession>A0A1Q2KUN4</accession>